<evidence type="ECO:0000313" key="3">
    <source>
        <dbReference type="Proteomes" id="UP000674179"/>
    </source>
</evidence>
<dbReference type="GeneID" id="94172824"/>
<feature type="compositionally biased region" description="Polar residues" evidence="1">
    <location>
        <begin position="611"/>
        <end position="625"/>
    </location>
</feature>
<feature type="region of interest" description="Disordered" evidence="1">
    <location>
        <begin position="611"/>
        <end position="636"/>
    </location>
</feature>
<reference evidence="2 3" key="1">
    <citation type="submission" date="2021-02" db="EMBL/GenBank/DDBJ databases">
        <title>Leishmania (Mundinia) enrietti genome sequencing and assembly.</title>
        <authorList>
            <person name="Almutairi H."/>
            <person name="Gatherer D."/>
        </authorList>
    </citation>
    <scope>NUCLEOTIDE SEQUENCE [LARGE SCALE GENOMIC DNA]</scope>
    <source>
        <strain evidence="2">CUR178</strain>
    </source>
</reference>
<sequence length="715" mass="76879">MADIGAERFLVLSGECPGEGVWCQAKAYTELVGCVQAAWGADFRPLFKYKLPCVLTTANAHTHQEVMEDAEQQPRREAEEGADAPASTPWKKRPSTCLVVLNDSDDFDLWRRGGAYVSAAGATTSPAANSSEVQCATVHHHGSPAGSAQEIMHTVSHHMDCHWLASEVCAADARVTATSSTAREDGHTQRVWEPRPLTSTLYAFRSGAPVIDLLHIQQRKPHVSGASSERARTRASPAVRRADDDVIEVPLQCVLDPALILRLDVAVVLRHSATPAEVVLFSSHTPSGQGELPWGALCLKARHAWGVHSPQFRYVDFTRGVTQMLISNVNDYGLWLRQMQLKNCELLVVERAPSVAAGAAFASAEAQAAISRFYQEEWPVERYSSSKNVVELVRELKALEREEKMAAVERPGRAVKTALTGDLTVAAGAAILLPVTGAPSEPLPIDGASVHSSERAAAPSAATLTGSPALSPYCPLLLQKPPKCPTPIPTPRHDWSSSTSSSASFITVTPSHKSMTTDEKIDAEIRRSLLDADRYARLMRLISLEHPDTAVVPRSSGPELTVSGEREVMHYGGGEEALLREFPQRSGERKPSQKPETAAAATKLIRAIRTDTATPLSKPSPTHPSHLTRHDSGASATATRVQAPMFTSGTAARTGAAAAAPAANLASHSSAATVGSPHPDEHARAWQHHALLLHHFRTHSSYLVSARGVGATPIW</sequence>
<protein>
    <submittedName>
        <fullName evidence="2">Uncharacterized protein</fullName>
    </submittedName>
</protein>
<organism evidence="2 3">
    <name type="scientific">Leishmania enriettii</name>
    <dbReference type="NCBI Taxonomy" id="5663"/>
    <lineage>
        <taxon>Eukaryota</taxon>
        <taxon>Discoba</taxon>
        <taxon>Euglenozoa</taxon>
        <taxon>Kinetoplastea</taxon>
        <taxon>Metakinetoplastina</taxon>
        <taxon>Trypanosomatida</taxon>
        <taxon>Trypanosomatidae</taxon>
        <taxon>Leishmaniinae</taxon>
        <taxon>Leishmania</taxon>
    </lineage>
</organism>
<proteinExistence type="predicted"/>
<feature type="compositionally biased region" description="Basic and acidic residues" evidence="1">
    <location>
        <begin position="64"/>
        <end position="79"/>
    </location>
</feature>
<feature type="region of interest" description="Disordered" evidence="1">
    <location>
        <begin position="64"/>
        <end position="90"/>
    </location>
</feature>
<gene>
    <name evidence="2" type="ORF">CUR178_05628</name>
</gene>
<name>A0A836HTV9_LEIEN</name>
<dbReference type="EMBL" id="JAFHKP010000016">
    <property type="protein sequence ID" value="KAG5482488.1"/>
    <property type="molecule type" value="Genomic_DNA"/>
</dbReference>
<feature type="region of interest" description="Disordered" evidence="1">
    <location>
        <begin position="490"/>
        <end position="511"/>
    </location>
</feature>
<dbReference type="RefSeq" id="XP_067694178.1">
    <property type="nucleotide sequence ID" value="XM_067837314.1"/>
</dbReference>
<dbReference type="OrthoDB" id="263814at2759"/>
<keyword evidence="3" id="KW-1185">Reference proteome</keyword>
<evidence type="ECO:0000313" key="2">
    <source>
        <dbReference type="EMBL" id="KAG5482488.1"/>
    </source>
</evidence>
<comment type="caution">
    <text evidence="2">The sequence shown here is derived from an EMBL/GenBank/DDBJ whole genome shotgun (WGS) entry which is preliminary data.</text>
</comment>
<dbReference type="AlphaFoldDB" id="A0A836HTV9"/>
<dbReference type="KEGG" id="lenr:94172824"/>
<evidence type="ECO:0000256" key="1">
    <source>
        <dbReference type="SAM" id="MobiDB-lite"/>
    </source>
</evidence>
<accession>A0A836HTV9</accession>
<dbReference type="Proteomes" id="UP000674179">
    <property type="component" value="Chromosome 16"/>
</dbReference>